<dbReference type="Proteomes" id="UP000305233">
    <property type="component" value="Unassembled WGS sequence"/>
</dbReference>
<dbReference type="AlphaFoldDB" id="A0A4S5E4W7"/>
<dbReference type="EMBL" id="SSWH01000006">
    <property type="protein sequence ID" value="THJ66556.1"/>
    <property type="molecule type" value="Genomic_DNA"/>
</dbReference>
<evidence type="ECO:0000313" key="4">
    <source>
        <dbReference type="Proteomes" id="UP000305233"/>
    </source>
</evidence>
<dbReference type="InterPro" id="IPR005114">
    <property type="entry name" value="Helicase_assoc"/>
</dbReference>
<evidence type="ECO:0000256" key="1">
    <source>
        <dbReference type="SAM" id="MobiDB-lite"/>
    </source>
</evidence>
<keyword evidence="4" id="KW-1185">Reference proteome</keyword>
<dbReference type="Gene3D" id="6.10.140.530">
    <property type="match status" value="1"/>
</dbReference>
<evidence type="ECO:0000313" key="3">
    <source>
        <dbReference type="EMBL" id="THJ66556.1"/>
    </source>
</evidence>
<proteinExistence type="predicted"/>
<feature type="region of interest" description="Disordered" evidence="1">
    <location>
        <begin position="1"/>
        <end position="22"/>
    </location>
</feature>
<gene>
    <name evidence="3" type="ORF">E8P82_08885</name>
</gene>
<accession>A0A4S5E4W7</accession>
<dbReference type="Pfam" id="PF03457">
    <property type="entry name" value="HA"/>
    <property type="match status" value="1"/>
</dbReference>
<name>A0A4S5E4W7_9MICC</name>
<evidence type="ECO:0000259" key="2">
    <source>
        <dbReference type="Pfam" id="PF03457"/>
    </source>
</evidence>
<sequence>MLNSLAPVDPDHTTCSEHTSYRTVESQHRTECPWKRTLDDLNRFHSRHGRTPTWIRPVYPGEDRLARWWHRQLAAAYGHELTAEQVRLLDTLFSEDET</sequence>
<feature type="domain" description="Helicase-associated" evidence="2">
    <location>
        <begin position="33"/>
        <end position="92"/>
    </location>
</feature>
<dbReference type="OrthoDB" id="4954837at2"/>
<protein>
    <recommendedName>
        <fullName evidence="2">Helicase-associated domain-containing protein</fullName>
    </recommendedName>
</protein>
<organism evidence="3 4">
    <name type="scientific">Arthrobacter echini</name>
    <dbReference type="NCBI Taxonomy" id="1529066"/>
    <lineage>
        <taxon>Bacteria</taxon>
        <taxon>Bacillati</taxon>
        <taxon>Actinomycetota</taxon>
        <taxon>Actinomycetes</taxon>
        <taxon>Micrococcales</taxon>
        <taxon>Micrococcaceae</taxon>
        <taxon>Arthrobacter</taxon>
    </lineage>
</organism>
<comment type="caution">
    <text evidence="3">The sequence shown here is derived from an EMBL/GenBank/DDBJ whole genome shotgun (WGS) entry which is preliminary data.</text>
</comment>
<reference evidence="3 4" key="1">
    <citation type="submission" date="2019-04" db="EMBL/GenBank/DDBJ databases">
        <authorList>
            <person name="Liu Q."/>
            <person name="Xin Y.-H."/>
        </authorList>
    </citation>
    <scope>NUCLEOTIDE SEQUENCE [LARGE SCALE GENOMIC DNA]</scope>
    <source>
        <strain evidence="3 4">AM23</strain>
    </source>
</reference>
<dbReference type="RefSeq" id="WP_136454133.1">
    <property type="nucleotide sequence ID" value="NZ_SSWH01000006.1"/>
</dbReference>